<organism evidence="6 7">
    <name type="scientific">Blautia argi</name>
    <dbReference type="NCBI Taxonomy" id="1912897"/>
    <lineage>
        <taxon>Bacteria</taxon>
        <taxon>Bacillati</taxon>
        <taxon>Bacillota</taxon>
        <taxon>Clostridia</taxon>
        <taxon>Lachnospirales</taxon>
        <taxon>Lachnospiraceae</taxon>
        <taxon>Blautia</taxon>
    </lineage>
</organism>
<keyword evidence="3" id="KW-1133">Transmembrane helix</keyword>
<feature type="domain" description="ABC transmembrane type-1" evidence="5">
    <location>
        <begin position="1"/>
        <end position="144"/>
    </location>
</feature>
<gene>
    <name evidence="6" type="ORF">DQQ01_07920</name>
</gene>
<evidence type="ECO:0000256" key="2">
    <source>
        <dbReference type="ARBA" id="ARBA00022692"/>
    </source>
</evidence>
<keyword evidence="4" id="KW-0472">Membrane</keyword>
<sequence>MCFLMLLLMLIYLISYIFFKQKLYATSYETKKNQNVYFGDLYEQLLKIKFIKIYSIMDWFNQTIQKTFDQLLKVTMKFQVIQYIYSGLDTAIMFIGQLGVFIIGGNMVIKGRISIGEFTIINTYFNMGITAVRYFFGLGKKKQETLVAYDRLNRIMEQEEEHFGEMLSDTISEVRLHKLGFSINNKIILKDIECKFDKGNSYAISWKKWYRKDDSM</sequence>
<keyword evidence="2" id="KW-0812">Transmembrane</keyword>
<dbReference type="Pfam" id="PF00664">
    <property type="entry name" value="ABC_membrane"/>
    <property type="match status" value="1"/>
</dbReference>
<dbReference type="Proteomes" id="UP000250003">
    <property type="component" value="Chromosome"/>
</dbReference>
<dbReference type="InterPro" id="IPR011527">
    <property type="entry name" value="ABC1_TM_dom"/>
</dbReference>
<dbReference type="GO" id="GO:0034040">
    <property type="term" value="F:ATPase-coupled lipid transmembrane transporter activity"/>
    <property type="evidence" value="ECO:0007669"/>
    <property type="project" value="TreeGrafter"/>
</dbReference>
<dbReference type="InterPro" id="IPR039421">
    <property type="entry name" value="Type_1_exporter"/>
</dbReference>
<dbReference type="InterPro" id="IPR036640">
    <property type="entry name" value="ABC1_TM_sf"/>
</dbReference>
<dbReference type="GO" id="GO:0005886">
    <property type="term" value="C:plasma membrane"/>
    <property type="evidence" value="ECO:0007669"/>
    <property type="project" value="UniProtKB-SubCell"/>
</dbReference>
<proteinExistence type="predicted"/>
<dbReference type="GO" id="GO:0140359">
    <property type="term" value="F:ABC-type transporter activity"/>
    <property type="evidence" value="ECO:0007669"/>
    <property type="project" value="InterPro"/>
</dbReference>
<dbReference type="SUPFAM" id="SSF90123">
    <property type="entry name" value="ABC transporter transmembrane region"/>
    <property type="match status" value="1"/>
</dbReference>
<comment type="subcellular location">
    <subcellularLocation>
        <location evidence="1">Cell membrane</location>
        <topology evidence="1">Multi-pass membrane protein</topology>
    </subcellularLocation>
</comment>
<evidence type="ECO:0000256" key="4">
    <source>
        <dbReference type="ARBA" id="ARBA00023136"/>
    </source>
</evidence>
<name>A0A2Z4UAL3_9FIRM</name>
<reference evidence="7" key="1">
    <citation type="submission" date="2018-06" db="EMBL/GenBank/DDBJ databases">
        <title>Description of Blautia argi sp. nov., a new anaerobic isolated from dog feces.</title>
        <authorList>
            <person name="Chang Y.-H."/>
            <person name="Paek J."/>
            <person name="Shin Y."/>
        </authorList>
    </citation>
    <scope>NUCLEOTIDE SEQUENCE [LARGE SCALE GENOMIC DNA]</scope>
    <source>
        <strain evidence="7">KCTC 15426</strain>
    </source>
</reference>
<evidence type="ECO:0000313" key="6">
    <source>
        <dbReference type="EMBL" id="AWY98081.1"/>
    </source>
</evidence>
<evidence type="ECO:0000256" key="3">
    <source>
        <dbReference type="ARBA" id="ARBA00022989"/>
    </source>
</evidence>
<dbReference type="OrthoDB" id="3185510at2"/>
<accession>A0A2Z4UAL3</accession>
<dbReference type="Gene3D" id="1.20.1560.10">
    <property type="entry name" value="ABC transporter type 1, transmembrane domain"/>
    <property type="match status" value="1"/>
</dbReference>
<dbReference type="PANTHER" id="PTHR24221:SF654">
    <property type="entry name" value="ATP-BINDING CASSETTE SUB-FAMILY B MEMBER 6"/>
    <property type="match status" value="1"/>
</dbReference>
<dbReference type="PROSITE" id="PS50929">
    <property type="entry name" value="ABC_TM1F"/>
    <property type="match status" value="1"/>
</dbReference>
<dbReference type="KEGG" id="blau:DQQ01_07920"/>
<evidence type="ECO:0000256" key="1">
    <source>
        <dbReference type="ARBA" id="ARBA00004651"/>
    </source>
</evidence>
<dbReference type="GO" id="GO:0005524">
    <property type="term" value="F:ATP binding"/>
    <property type="evidence" value="ECO:0007669"/>
    <property type="project" value="InterPro"/>
</dbReference>
<evidence type="ECO:0000259" key="5">
    <source>
        <dbReference type="PROSITE" id="PS50929"/>
    </source>
</evidence>
<dbReference type="PANTHER" id="PTHR24221">
    <property type="entry name" value="ATP-BINDING CASSETTE SUB-FAMILY B"/>
    <property type="match status" value="1"/>
</dbReference>
<protein>
    <recommendedName>
        <fullName evidence="5">ABC transmembrane type-1 domain-containing protein</fullName>
    </recommendedName>
</protein>
<dbReference type="AlphaFoldDB" id="A0A2Z4UAL3"/>
<keyword evidence="7" id="KW-1185">Reference proteome</keyword>
<dbReference type="EMBL" id="CP030280">
    <property type="protein sequence ID" value="AWY98081.1"/>
    <property type="molecule type" value="Genomic_DNA"/>
</dbReference>
<evidence type="ECO:0000313" key="7">
    <source>
        <dbReference type="Proteomes" id="UP000250003"/>
    </source>
</evidence>